<gene>
    <name evidence="8" type="ordered locus">Mlg_2805</name>
</gene>
<keyword evidence="4 8" id="KW-0808">Transferase</keyword>
<comment type="subcellular location">
    <subcellularLocation>
        <location evidence="1">Cell inner membrane</location>
    </subcellularLocation>
</comment>
<feature type="compositionally biased region" description="Basic residues" evidence="7">
    <location>
        <begin position="309"/>
        <end position="324"/>
    </location>
</feature>
<sequence length="324" mass="36639">MAKQRNDNPAHPGNWGHALGLALLWLIGRMPPRLALGLGAGLGALGYRLARARRLIVRRNLELCFPEQDPAPREALVRANFRYTGRGLAELALSWFGGPRVDRLPLAVEGLEHLRAAQADGSPVILLSGHFTTVEICGRLLRRHSEMAVIYKPMDKRPLADRTMREGRERAIGPALSKDDLRGIVRTLRKGLPVWYAGDQNYRSRQNVFAPFFGIPAATVTGLSRLARLSKARVVPVFYHAREDGPGYRVVFKPALEGFPSGDDQADAERMNRIIEEAVRAHPAQYFWAHRRFKSQPDGDVDMYPGVKDHRRERRRRRARQQQQ</sequence>
<dbReference type="CDD" id="cd07984">
    <property type="entry name" value="LPLAT_LABLAT-like"/>
    <property type="match status" value="1"/>
</dbReference>
<dbReference type="AlphaFoldDB" id="Q0A4U2"/>
<dbReference type="GO" id="GO:0005886">
    <property type="term" value="C:plasma membrane"/>
    <property type="evidence" value="ECO:0007669"/>
    <property type="project" value="UniProtKB-SubCell"/>
</dbReference>
<dbReference type="EMBL" id="CP000453">
    <property type="protein sequence ID" value="ABI58145.1"/>
    <property type="molecule type" value="Genomic_DNA"/>
</dbReference>
<reference evidence="9" key="1">
    <citation type="submission" date="2006-08" db="EMBL/GenBank/DDBJ databases">
        <title>Complete sequence of Alkalilimnicola ehrilichei MLHE-1.</title>
        <authorList>
            <person name="Copeland A."/>
            <person name="Lucas S."/>
            <person name="Lapidus A."/>
            <person name="Barry K."/>
            <person name="Detter J.C."/>
            <person name="Glavina del Rio T."/>
            <person name="Hammon N."/>
            <person name="Israni S."/>
            <person name="Dalin E."/>
            <person name="Tice H."/>
            <person name="Pitluck S."/>
            <person name="Sims D."/>
            <person name="Brettin T."/>
            <person name="Bruce D."/>
            <person name="Han C."/>
            <person name="Tapia R."/>
            <person name="Gilna P."/>
            <person name="Schmutz J."/>
            <person name="Larimer F."/>
            <person name="Land M."/>
            <person name="Hauser L."/>
            <person name="Kyrpides N."/>
            <person name="Mikhailova N."/>
            <person name="Oremland R.S."/>
            <person name="Hoeft S.E."/>
            <person name="Switzer-Blum J."/>
            <person name="Kulp T."/>
            <person name="King G."/>
            <person name="Tabita R."/>
            <person name="Witte B."/>
            <person name="Santini J.M."/>
            <person name="Basu P."/>
            <person name="Hollibaugh J.T."/>
            <person name="Xie G."/>
            <person name="Stolz J.F."/>
            <person name="Richardson P."/>
        </authorList>
    </citation>
    <scope>NUCLEOTIDE SEQUENCE [LARGE SCALE GENOMIC DNA]</scope>
    <source>
        <strain evidence="9">ATCC BAA-1101 / DSM 17681 / MLHE-1</strain>
    </source>
</reference>
<dbReference type="InterPro" id="IPR004960">
    <property type="entry name" value="LipA_acyltrans"/>
</dbReference>
<keyword evidence="5" id="KW-0472">Membrane</keyword>
<dbReference type="PANTHER" id="PTHR30606">
    <property type="entry name" value="LIPID A BIOSYNTHESIS LAUROYL ACYLTRANSFERASE"/>
    <property type="match status" value="1"/>
</dbReference>
<keyword evidence="6 8" id="KW-0012">Acyltransferase</keyword>
<keyword evidence="3" id="KW-0997">Cell inner membrane</keyword>
<dbReference type="PANTHER" id="PTHR30606:SF9">
    <property type="entry name" value="LIPID A BIOSYNTHESIS LAUROYLTRANSFERASE"/>
    <property type="match status" value="1"/>
</dbReference>
<feature type="region of interest" description="Disordered" evidence="7">
    <location>
        <begin position="299"/>
        <end position="324"/>
    </location>
</feature>
<evidence type="ECO:0000256" key="7">
    <source>
        <dbReference type="SAM" id="MobiDB-lite"/>
    </source>
</evidence>
<evidence type="ECO:0000256" key="2">
    <source>
        <dbReference type="ARBA" id="ARBA00022475"/>
    </source>
</evidence>
<dbReference type="KEGG" id="aeh:Mlg_2805"/>
<dbReference type="GO" id="GO:0016746">
    <property type="term" value="F:acyltransferase activity"/>
    <property type="evidence" value="ECO:0007669"/>
    <property type="project" value="UniProtKB-KW"/>
</dbReference>
<evidence type="ECO:0000256" key="5">
    <source>
        <dbReference type="ARBA" id="ARBA00023136"/>
    </source>
</evidence>
<evidence type="ECO:0000256" key="1">
    <source>
        <dbReference type="ARBA" id="ARBA00004533"/>
    </source>
</evidence>
<protein>
    <submittedName>
        <fullName evidence="8">Lipid A biosynthesis lauroyl (Or palmitoleoyl) acyltransferase</fullName>
    </submittedName>
</protein>
<evidence type="ECO:0000256" key="6">
    <source>
        <dbReference type="ARBA" id="ARBA00023315"/>
    </source>
</evidence>
<dbReference type="eggNOG" id="COG1560">
    <property type="taxonomic scope" value="Bacteria"/>
</dbReference>
<name>Q0A4U2_ALKEH</name>
<accession>Q0A4U2</accession>
<evidence type="ECO:0000256" key="4">
    <source>
        <dbReference type="ARBA" id="ARBA00022679"/>
    </source>
</evidence>
<dbReference type="HOGENOM" id="CLU_049421_1_0_6"/>
<organism evidence="8 9">
    <name type="scientific">Alkalilimnicola ehrlichii (strain ATCC BAA-1101 / DSM 17681 / MLHE-1)</name>
    <dbReference type="NCBI Taxonomy" id="187272"/>
    <lineage>
        <taxon>Bacteria</taxon>
        <taxon>Pseudomonadati</taxon>
        <taxon>Pseudomonadota</taxon>
        <taxon>Gammaproteobacteria</taxon>
        <taxon>Chromatiales</taxon>
        <taxon>Ectothiorhodospiraceae</taxon>
        <taxon>Alkalilimnicola</taxon>
    </lineage>
</organism>
<dbReference type="GO" id="GO:0009247">
    <property type="term" value="P:glycolipid biosynthetic process"/>
    <property type="evidence" value="ECO:0007669"/>
    <property type="project" value="UniProtKB-ARBA"/>
</dbReference>
<evidence type="ECO:0000313" key="9">
    <source>
        <dbReference type="Proteomes" id="UP000001962"/>
    </source>
</evidence>
<dbReference type="PIRSF" id="PIRSF026649">
    <property type="entry name" value="MsbB"/>
    <property type="match status" value="1"/>
</dbReference>
<dbReference type="Proteomes" id="UP000001962">
    <property type="component" value="Chromosome"/>
</dbReference>
<dbReference type="Pfam" id="PF03279">
    <property type="entry name" value="Lip_A_acyltrans"/>
    <property type="match status" value="1"/>
</dbReference>
<evidence type="ECO:0000313" key="8">
    <source>
        <dbReference type="EMBL" id="ABI58145.1"/>
    </source>
</evidence>
<keyword evidence="9" id="KW-1185">Reference proteome</keyword>
<dbReference type="RefSeq" id="WP_011630538.1">
    <property type="nucleotide sequence ID" value="NC_008340.1"/>
</dbReference>
<dbReference type="OrthoDB" id="9803456at2"/>
<evidence type="ECO:0000256" key="3">
    <source>
        <dbReference type="ARBA" id="ARBA00022519"/>
    </source>
</evidence>
<proteinExistence type="predicted"/>
<keyword evidence="2" id="KW-1003">Cell membrane</keyword>